<dbReference type="AlphaFoldDB" id="A0A239AHA9"/>
<sequence>MKKSWQFWPVVLLLGCAMAQGSVQTLTSGEQPTSVLELYTSQGCSSCPPAEKWLSSLVQYPDLWTKLIPLAFHVDYWDYLGWQDPFANQSYSARQRAYTRTGGTQSVYTPGFVVAGHEWRGWFQHQPLTLPEQQEAVGKLQLSLDDDDLKVEFEPRKTPPKGLLLYVARLGFGIDTQITKGENAGKTIKHDFVVLSLQQVSATRDNHWRTKLHKDPRGERQAVVAWLGAPGDPTPYQAVGGWISP</sequence>
<keyword evidence="1" id="KW-0732">Signal</keyword>
<feature type="signal peptide" evidence="1">
    <location>
        <begin position="1"/>
        <end position="19"/>
    </location>
</feature>
<evidence type="ECO:0000256" key="1">
    <source>
        <dbReference type="SAM" id="SignalP"/>
    </source>
</evidence>
<reference evidence="3" key="1">
    <citation type="submission" date="2017-06" db="EMBL/GenBank/DDBJ databases">
        <authorList>
            <person name="Varghese N."/>
            <person name="Submissions S."/>
        </authorList>
    </citation>
    <scope>NUCLEOTIDE SEQUENCE [LARGE SCALE GENOMIC DNA]</scope>
    <source>
        <strain evidence="3">CIP 108523</strain>
    </source>
</reference>
<dbReference type="Proteomes" id="UP000242915">
    <property type="component" value="Unassembled WGS sequence"/>
</dbReference>
<keyword evidence="3" id="KW-1185">Reference proteome</keyword>
<evidence type="ECO:0000313" key="2">
    <source>
        <dbReference type="EMBL" id="SNR94919.1"/>
    </source>
</evidence>
<dbReference type="InterPro" id="IPR010634">
    <property type="entry name" value="DUF1223"/>
</dbReference>
<feature type="chain" id="PRO_5012059743" description="DUF1223 domain-containing protein" evidence="1">
    <location>
        <begin position="20"/>
        <end position="245"/>
    </location>
</feature>
<protein>
    <recommendedName>
        <fullName evidence="4">DUF1223 domain-containing protein</fullName>
    </recommendedName>
</protein>
<dbReference type="PROSITE" id="PS51257">
    <property type="entry name" value="PROKAR_LIPOPROTEIN"/>
    <property type="match status" value="1"/>
</dbReference>
<proteinExistence type="predicted"/>
<dbReference type="InterPro" id="IPR036249">
    <property type="entry name" value="Thioredoxin-like_sf"/>
</dbReference>
<dbReference type="RefSeq" id="WP_089359064.1">
    <property type="nucleotide sequence ID" value="NZ_FZOG01000001.1"/>
</dbReference>
<dbReference type="Pfam" id="PF06764">
    <property type="entry name" value="DUF1223"/>
    <property type="match status" value="1"/>
</dbReference>
<name>A0A239AHA9_9PSED</name>
<dbReference type="PANTHER" id="PTHR36057">
    <property type="match status" value="1"/>
</dbReference>
<dbReference type="SUPFAM" id="SSF52833">
    <property type="entry name" value="Thioredoxin-like"/>
    <property type="match status" value="1"/>
</dbReference>
<evidence type="ECO:0008006" key="4">
    <source>
        <dbReference type="Google" id="ProtNLM"/>
    </source>
</evidence>
<organism evidence="2 3">
    <name type="scientific">Pseudomonas segetis</name>
    <dbReference type="NCBI Taxonomy" id="298908"/>
    <lineage>
        <taxon>Bacteria</taxon>
        <taxon>Pseudomonadati</taxon>
        <taxon>Pseudomonadota</taxon>
        <taxon>Gammaproteobacteria</taxon>
        <taxon>Pseudomonadales</taxon>
        <taxon>Pseudomonadaceae</taxon>
        <taxon>Pseudomonas</taxon>
    </lineage>
</organism>
<accession>A0A239AHA9</accession>
<dbReference type="PANTHER" id="PTHR36057:SF1">
    <property type="entry name" value="LIPOPROTEIN LIPID ATTACHMENT SITE-LIKE PROTEIN, PUTATIVE (DUF1223)-RELATED"/>
    <property type="match status" value="1"/>
</dbReference>
<evidence type="ECO:0000313" key="3">
    <source>
        <dbReference type="Proteomes" id="UP000242915"/>
    </source>
</evidence>
<dbReference type="EMBL" id="FZOG01000001">
    <property type="protein sequence ID" value="SNR94919.1"/>
    <property type="molecule type" value="Genomic_DNA"/>
</dbReference>
<gene>
    <name evidence="2" type="ORF">SAMN05216255_1187</name>
</gene>